<protein>
    <submittedName>
        <fullName evidence="5">Vacuolar protein sorting-associated protein 13C</fullName>
    </submittedName>
</protein>
<dbReference type="Pfam" id="PF12624">
    <property type="entry name" value="VPS13_N"/>
    <property type="match status" value="2"/>
</dbReference>
<dbReference type="PANTHER" id="PTHR16166">
    <property type="entry name" value="VACUOLAR PROTEIN SORTING-ASSOCIATED PROTEIN VPS13"/>
    <property type="match status" value="1"/>
</dbReference>
<accession>A0A151X236</accession>
<gene>
    <name evidence="5" type="ORF">ALC60_06720</name>
</gene>
<dbReference type="AlphaFoldDB" id="A0A151X236"/>
<feature type="domain" description="Chorein N-terminal" evidence="4">
    <location>
        <begin position="2"/>
        <end position="95"/>
    </location>
</feature>
<dbReference type="PANTHER" id="PTHR16166:SF93">
    <property type="entry name" value="INTERMEMBRANE LIPID TRANSFER PROTEIN VPS13"/>
    <property type="match status" value="1"/>
</dbReference>
<keyword evidence="6" id="KW-1185">Reference proteome</keyword>
<sequence>MVFESIVAELLNKVMGEYIENLDYTQLKVSLWGGDLVLNDLLIKESALDVLDLPVKLEYGRLGKLILKIPFKDMWNGQIDAIVEELFILVVPTSQLELLHSLFNYLSLQLFCILLLFSQVWLDLEMQKLRIGLTKRQYQTLVQLGEGLDQAQKAAPYRKYRPNLTSYRGHYKEWWRFAYTCVLEKTVRRCHRNWNWDHMKLHRDTCRAYAEAYQTKLTTRKLAKEIEERLTDYERKLDIFNLVIIRQQIEMEVERLAEREKTLKAKRGWFGFLWTSSQVEETKELNSAAAIMRRFEEAMTPQEKEKLYRAIDYQENSVPEHYPETYEMIDTRFLLHELQISLLDTDKEYPCVLDLQLHGVRAGFKSRPSANAIFVTASISDMKLLGATQKGRVPSLFIPEHGSSDCALLSVSYEKNPLDRLCGDRVVVKSRSVDIIYDAQTINELVDMFKVQDSSMLSQLQIAAAEQLEGLKEMSALGLEYAIEKHSILDIQVDMQASQLIIPHGGLYEDSKALIVVNLGSLKMHSLEKGKSDLAGVSVKQLVSMGKSEAEVMLHLREHSYDKFVLKIVNFQVLVSLPNEEWRSALANAESSLTLLHPTTLEIQFHKCLVTDDPLLPKLRLLGHLPSVTVNITDVRLLQALSIAQSISLPQEEKPGELQRTSLSKSISQISRLSLKELGSTISNIADKRKHHQTSATAPMKQTTDLEMKFEMKEFTLSVSIRDDVTVPLEFIRFQVLQLEAEMLQRTYDQEVQLRLGGVQMRQLYEGQEIFMVNTPMSAGGDEYLIIVRYVNVNKRSPEFTTRHGSVVKLLRMEFTSLDTLLHQEALIELLRFSTYIQDRIDSLEDVQKKEAEHSRSIRLTSIQEETSGFLKEQLQKQRLRPTGRRKKRTVECIDLKVNAKIGSINLKISSATRDITAFYIEGISASFLSKSSYLQVNADLTSISIKDLNPVSMYKDIVTVEGTESLQIQAVMYNIEEWEKDKKNMSVKVSMGCHRIVFLNAFVTSVMNFLNNFQTA</sequence>
<evidence type="ECO:0000256" key="3">
    <source>
        <dbReference type="SAM" id="Coils"/>
    </source>
</evidence>
<dbReference type="InterPro" id="IPR026854">
    <property type="entry name" value="VPS13_N"/>
</dbReference>
<evidence type="ECO:0000256" key="1">
    <source>
        <dbReference type="ARBA" id="ARBA00006545"/>
    </source>
</evidence>
<proteinExistence type="inferred from homology"/>
<comment type="similarity">
    <text evidence="1">Belongs to the VPS13 family.</text>
</comment>
<dbReference type="Proteomes" id="UP000075809">
    <property type="component" value="Unassembled WGS sequence"/>
</dbReference>
<keyword evidence="3" id="KW-0175">Coiled coil</keyword>
<feature type="coiled-coil region" evidence="3">
    <location>
        <begin position="216"/>
        <end position="266"/>
    </location>
</feature>
<evidence type="ECO:0000256" key="2">
    <source>
        <dbReference type="ARBA" id="ARBA00022448"/>
    </source>
</evidence>
<dbReference type="GO" id="GO:0045053">
    <property type="term" value="P:protein retention in Golgi apparatus"/>
    <property type="evidence" value="ECO:0007669"/>
    <property type="project" value="TreeGrafter"/>
</dbReference>
<evidence type="ECO:0000313" key="5">
    <source>
        <dbReference type="EMBL" id="KYQ54431.1"/>
    </source>
</evidence>
<name>A0A151X236_9HYME</name>
<organism evidence="5 6">
    <name type="scientific">Mycetomoellerius zeteki</name>
    <dbReference type="NCBI Taxonomy" id="64791"/>
    <lineage>
        <taxon>Eukaryota</taxon>
        <taxon>Metazoa</taxon>
        <taxon>Ecdysozoa</taxon>
        <taxon>Arthropoda</taxon>
        <taxon>Hexapoda</taxon>
        <taxon>Insecta</taxon>
        <taxon>Pterygota</taxon>
        <taxon>Neoptera</taxon>
        <taxon>Endopterygota</taxon>
        <taxon>Hymenoptera</taxon>
        <taxon>Apocrita</taxon>
        <taxon>Aculeata</taxon>
        <taxon>Formicoidea</taxon>
        <taxon>Formicidae</taxon>
        <taxon>Myrmicinae</taxon>
        <taxon>Mycetomoellerius</taxon>
    </lineage>
</organism>
<dbReference type="STRING" id="64791.A0A151X236"/>
<evidence type="ECO:0000259" key="4">
    <source>
        <dbReference type="Pfam" id="PF12624"/>
    </source>
</evidence>
<dbReference type="GO" id="GO:0006623">
    <property type="term" value="P:protein targeting to vacuole"/>
    <property type="evidence" value="ECO:0007669"/>
    <property type="project" value="TreeGrafter"/>
</dbReference>
<dbReference type="EMBL" id="KQ982584">
    <property type="protein sequence ID" value="KYQ54431.1"/>
    <property type="molecule type" value="Genomic_DNA"/>
</dbReference>
<evidence type="ECO:0000313" key="6">
    <source>
        <dbReference type="Proteomes" id="UP000075809"/>
    </source>
</evidence>
<dbReference type="InterPro" id="IPR026847">
    <property type="entry name" value="VPS13"/>
</dbReference>
<feature type="domain" description="Chorein N-terminal" evidence="4">
    <location>
        <begin position="122"/>
        <end position="651"/>
    </location>
</feature>
<reference evidence="5 6" key="1">
    <citation type="submission" date="2015-09" db="EMBL/GenBank/DDBJ databases">
        <title>Trachymyrmex zeteki WGS genome.</title>
        <authorList>
            <person name="Nygaard S."/>
            <person name="Hu H."/>
            <person name="Boomsma J."/>
            <person name="Zhang G."/>
        </authorList>
    </citation>
    <scope>NUCLEOTIDE SEQUENCE [LARGE SCALE GENOMIC DNA]</scope>
    <source>
        <strain evidence="5">Tzet28-1</strain>
        <tissue evidence="5">Whole body</tissue>
    </source>
</reference>
<keyword evidence="2" id="KW-0813">Transport</keyword>